<organism evidence="1 2">
    <name type="scientific">Streblomastix strix</name>
    <dbReference type="NCBI Taxonomy" id="222440"/>
    <lineage>
        <taxon>Eukaryota</taxon>
        <taxon>Metamonada</taxon>
        <taxon>Preaxostyla</taxon>
        <taxon>Oxymonadida</taxon>
        <taxon>Streblomastigidae</taxon>
        <taxon>Streblomastix</taxon>
    </lineage>
</organism>
<comment type="caution">
    <text evidence="1">The sequence shown here is derived from an EMBL/GenBank/DDBJ whole genome shotgun (WGS) entry which is preliminary data.</text>
</comment>
<proteinExistence type="predicted"/>
<name>A0A5J4TQZ1_9EUKA</name>
<feature type="non-terminal residue" evidence="1">
    <location>
        <position position="1"/>
    </location>
</feature>
<reference evidence="1 2" key="1">
    <citation type="submission" date="2019-03" db="EMBL/GenBank/DDBJ databases">
        <title>Single cell metagenomics reveals metabolic interactions within the superorganism composed of flagellate Streblomastix strix and complex community of Bacteroidetes bacteria on its surface.</title>
        <authorList>
            <person name="Treitli S.C."/>
            <person name="Kolisko M."/>
            <person name="Husnik F."/>
            <person name="Keeling P."/>
            <person name="Hampl V."/>
        </authorList>
    </citation>
    <scope>NUCLEOTIDE SEQUENCE [LARGE SCALE GENOMIC DNA]</scope>
    <source>
        <strain evidence="1">ST1C</strain>
    </source>
</reference>
<evidence type="ECO:0000313" key="1">
    <source>
        <dbReference type="EMBL" id="KAA6360946.1"/>
    </source>
</evidence>
<evidence type="ECO:0000313" key="2">
    <source>
        <dbReference type="Proteomes" id="UP000324800"/>
    </source>
</evidence>
<accession>A0A5J4TQZ1</accession>
<dbReference type="AlphaFoldDB" id="A0A5J4TQZ1"/>
<sequence length="248" mass="27162">AGGTKPISQFAGTPTDLSNYYTKTQTFSQTEANNKFVRLESSIQQTITERLKYVSPFDYQDETQDPVANTYLTMSEVDAKLTNVVTTKTIQSITGAKTFNSNVNATGFAKTGKDDTSVLLAGGGDMLLSSFGGAQVEEIANLIIDLHSNIRFNYLKLVRIGTFYTLMMEIKPKTQISISTSTNICSIGNSSTGISPPTPPSTTYPIQLATKRKTLTCVHSYRDIRITTDSTAEWGVNDDVGIQFSWML</sequence>
<dbReference type="EMBL" id="SNRW01026232">
    <property type="protein sequence ID" value="KAA6360946.1"/>
    <property type="molecule type" value="Genomic_DNA"/>
</dbReference>
<gene>
    <name evidence="1" type="ORF">EZS28_043526</name>
</gene>
<dbReference type="Proteomes" id="UP000324800">
    <property type="component" value="Unassembled WGS sequence"/>
</dbReference>
<protein>
    <submittedName>
        <fullName evidence="1">Uncharacterized protein</fullName>
    </submittedName>
</protein>